<feature type="compositionally biased region" description="Basic and acidic residues" evidence="4">
    <location>
        <begin position="292"/>
        <end position="308"/>
    </location>
</feature>
<dbReference type="Gene3D" id="1.10.630.10">
    <property type="entry name" value="Cytochrome P450"/>
    <property type="match status" value="1"/>
</dbReference>
<keyword evidence="5" id="KW-0812">Transmembrane</keyword>
<keyword evidence="5" id="KW-0472">Membrane</keyword>
<dbReference type="SUPFAM" id="SSF48264">
    <property type="entry name" value="Cytochrome P450"/>
    <property type="match status" value="1"/>
</dbReference>
<protein>
    <recommendedName>
        <fullName evidence="8">Cytochrome P450</fullName>
    </recommendedName>
</protein>
<reference evidence="6" key="1">
    <citation type="journal article" date="2023" name="Plant Biotechnol. J.">
        <title>Chromosome-level wild Hevea brasiliensis genome provides new tools for genomic-assisted breeding and valuable loci to elevate rubber yield.</title>
        <authorList>
            <person name="Cheng H."/>
            <person name="Song X."/>
            <person name="Hu Y."/>
            <person name="Wu T."/>
            <person name="Yang Q."/>
            <person name="An Z."/>
            <person name="Feng S."/>
            <person name="Deng Z."/>
            <person name="Wu W."/>
            <person name="Zeng X."/>
            <person name="Tu M."/>
            <person name="Wang X."/>
            <person name="Huang H."/>
        </authorList>
    </citation>
    <scope>NUCLEOTIDE SEQUENCE</scope>
    <source>
        <strain evidence="6">MT/VB/25A 57/8</strain>
    </source>
</reference>
<organism evidence="6 7">
    <name type="scientific">Hevea brasiliensis</name>
    <name type="common">Para rubber tree</name>
    <name type="synonym">Siphonia brasiliensis</name>
    <dbReference type="NCBI Taxonomy" id="3981"/>
    <lineage>
        <taxon>Eukaryota</taxon>
        <taxon>Viridiplantae</taxon>
        <taxon>Streptophyta</taxon>
        <taxon>Embryophyta</taxon>
        <taxon>Tracheophyta</taxon>
        <taxon>Spermatophyta</taxon>
        <taxon>Magnoliopsida</taxon>
        <taxon>eudicotyledons</taxon>
        <taxon>Gunneridae</taxon>
        <taxon>Pentapetalae</taxon>
        <taxon>rosids</taxon>
        <taxon>fabids</taxon>
        <taxon>Malpighiales</taxon>
        <taxon>Euphorbiaceae</taxon>
        <taxon>Crotonoideae</taxon>
        <taxon>Micrandreae</taxon>
        <taxon>Hevea</taxon>
    </lineage>
</organism>
<name>A0ABQ9KJM8_HEVBR</name>
<comment type="similarity">
    <text evidence="1">Belongs to the cytochrome P450 family.</text>
</comment>
<evidence type="ECO:0000313" key="7">
    <source>
        <dbReference type="Proteomes" id="UP001174677"/>
    </source>
</evidence>
<dbReference type="InterPro" id="IPR001128">
    <property type="entry name" value="Cyt_P450"/>
</dbReference>
<evidence type="ECO:0000256" key="4">
    <source>
        <dbReference type="SAM" id="MobiDB-lite"/>
    </source>
</evidence>
<feature type="transmembrane region" description="Helical" evidence="5">
    <location>
        <begin position="12"/>
        <end position="30"/>
    </location>
</feature>
<keyword evidence="5" id="KW-1133">Transmembrane helix</keyword>
<feature type="region of interest" description="Disordered" evidence="4">
    <location>
        <begin position="289"/>
        <end position="308"/>
    </location>
</feature>
<dbReference type="PRINTS" id="PR00463">
    <property type="entry name" value="EP450I"/>
</dbReference>
<gene>
    <name evidence="6" type="ORF">P3X46_030914</name>
</gene>
<accession>A0ABQ9KJM8</accession>
<sequence>MLSYVQPGTSSLLLPLSFTILALCFIVFLLKRYPLRSKKTLPPCPPGLPIIGNLHQIGLHPHRSLRSLAQTHGDIMLLHLGSVPVLVISSAEMAREVLKTHDLVFADRPKSRMNGKLLYDQRDVAAAPYGEYWRQMKSLCVLHLLSTKRVQSFRDLREEETAYMIERVKKSCSSSPINLSEVFARLTNGVVCRSALGRKYNAAEGGTKFKELLGEFGELLGCFDVGDYISWLGWINHVNGLYARAEKVAKEFDDFLERVVQEHITGSDDGRHENNRCICRRNRHCIHSPGMDNDRTPKAPRSDEETPE</sequence>
<keyword evidence="3" id="KW-0408">Iron</keyword>
<dbReference type="Pfam" id="PF00067">
    <property type="entry name" value="p450"/>
    <property type="match status" value="1"/>
</dbReference>
<dbReference type="InterPro" id="IPR036396">
    <property type="entry name" value="Cyt_P450_sf"/>
</dbReference>
<keyword evidence="2" id="KW-0479">Metal-binding</keyword>
<dbReference type="PANTHER" id="PTHR47955:SF15">
    <property type="entry name" value="CYTOCHROME P450 71A2-LIKE"/>
    <property type="match status" value="1"/>
</dbReference>
<comment type="caution">
    <text evidence="6">The sequence shown here is derived from an EMBL/GenBank/DDBJ whole genome shotgun (WGS) entry which is preliminary data.</text>
</comment>
<evidence type="ECO:0000313" key="6">
    <source>
        <dbReference type="EMBL" id="KAJ9140242.1"/>
    </source>
</evidence>
<dbReference type="PANTHER" id="PTHR47955">
    <property type="entry name" value="CYTOCHROME P450 FAMILY 71 PROTEIN"/>
    <property type="match status" value="1"/>
</dbReference>
<evidence type="ECO:0000256" key="1">
    <source>
        <dbReference type="ARBA" id="ARBA00010617"/>
    </source>
</evidence>
<keyword evidence="7" id="KW-1185">Reference proteome</keyword>
<dbReference type="Proteomes" id="UP001174677">
    <property type="component" value="Chromosome 17"/>
</dbReference>
<evidence type="ECO:0008006" key="8">
    <source>
        <dbReference type="Google" id="ProtNLM"/>
    </source>
</evidence>
<dbReference type="InterPro" id="IPR002401">
    <property type="entry name" value="Cyt_P450_E_grp-I"/>
</dbReference>
<proteinExistence type="inferred from homology"/>
<evidence type="ECO:0000256" key="3">
    <source>
        <dbReference type="ARBA" id="ARBA00023004"/>
    </source>
</evidence>
<dbReference type="EMBL" id="JARPOI010000017">
    <property type="protein sequence ID" value="KAJ9140242.1"/>
    <property type="molecule type" value="Genomic_DNA"/>
</dbReference>
<evidence type="ECO:0000256" key="5">
    <source>
        <dbReference type="SAM" id="Phobius"/>
    </source>
</evidence>
<evidence type="ECO:0000256" key="2">
    <source>
        <dbReference type="ARBA" id="ARBA00022723"/>
    </source>
</evidence>